<gene>
    <name evidence="1" type="ORF">QAD02_012525</name>
</gene>
<accession>A0ACC2P0U2</accession>
<dbReference type="Proteomes" id="UP001239111">
    <property type="component" value="Chromosome 2"/>
</dbReference>
<evidence type="ECO:0000313" key="2">
    <source>
        <dbReference type="Proteomes" id="UP001239111"/>
    </source>
</evidence>
<sequence length="185" mass="19565">MASGTSGREESWRGHRVYYCTRSTRRDTILGSASPVICIPKIEGGERIRNDASWSARTEQGNQYHIGTKMREAKASSVRAIEPAEGGPAGAVANDFVPLSLGTAVKPRAQPGIGGPWDCSNPLALVSPFLAFFSPSHHAKTAATPPTPARSAAVCCFINFFVPDAAAAPGAAIYAHARLYGYATF</sequence>
<dbReference type="EMBL" id="CM056742">
    <property type="protein sequence ID" value="KAJ8676738.1"/>
    <property type="molecule type" value="Genomic_DNA"/>
</dbReference>
<proteinExistence type="predicted"/>
<organism evidence="1 2">
    <name type="scientific">Eretmocerus hayati</name>
    <dbReference type="NCBI Taxonomy" id="131215"/>
    <lineage>
        <taxon>Eukaryota</taxon>
        <taxon>Metazoa</taxon>
        <taxon>Ecdysozoa</taxon>
        <taxon>Arthropoda</taxon>
        <taxon>Hexapoda</taxon>
        <taxon>Insecta</taxon>
        <taxon>Pterygota</taxon>
        <taxon>Neoptera</taxon>
        <taxon>Endopterygota</taxon>
        <taxon>Hymenoptera</taxon>
        <taxon>Apocrita</taxon>
        <taxon>Proctotrupomorpha</taxon>
        <taxon>Chalcidoidea</taxon>
        <taxon>Aphelinidae</taxon>
        <taxon>Aphelininae</taxon>
        <taxon>Eretmocerus</taxon>
    </lineage>
</organism>
<protein>
    <submittedName>
        <fullName evidence="1">Uncharacterized protein</fullName>
    </submittedName>
</protein>
<evidence type="ECO:0000313" key="1">
    <source>
        <dbReference type="EMBL" id="KAJ8676738.1"/>
    </source>
</evidence>
<reference evidence="1" key="1">
    <citation type="submission" date="2023-04" db="EMBL/GenBank/DDBJ databases">
        <title>A chromosome-level genome assembly of the parasitoid wasp Eretmocerus hayati.</title>
        <authorList>
            <person name="Zhong Y."/>
            <person name="Liu S."/>
            <person name="Liu Y."/>
        </authorList>
    </citation>
    <scope>NUCLEOTIDE SEQUENCE</scope>
    <source>
        <strain evidence="1">ZJU_SS_LIU_2023</strain>
    </source>
</reference>
<comment type="caution">
    <text evidence="1">The sequence shown here is derived from an EMBL/GenBank/DDBJ whole genome shotgun (WGS) entry which is preliminary data.</text>
</comment>
<keyword evidence="2" id="KW-1185">Reference proteome</keyword>
<name>A0ACC2P0U2_9HYME</name>